<evidence type="ECO:0000256" key="4">
    <source>
        <dbReference type="ARBA" id="ARBA00022801"/>
    </source>
</evidence>
<evidence type="ECO:0000256" key="3">
    <source>
        <dbReference type="ARBA" id="ARBA00022692"/>
    </source>
</evidence>
<dbReference type="GO" id="GO:0098553">
    <property type="term" value="C:lumenal side of endoplasmic reticulum membrane"/>
    <property type="evidence" value="ECO:0007669"/>
    <property type="project" value="TreeGrafter"/>
</dbReference>
<dbReference type="GO" id="GO:0042500">
    <property type="term" value="F:aspartic endopeptidase activity, intramembrane cleaving"/>
    <property type="evidence" value="ECO:0007669"/>
    <property type="project" value="InterPro"/>
</dbReference>
<protein>
    <submittedName>
        <fullName evidence="9">Uncharacterized protein</fullName>
    </submittedName>
</protein>
<dbReference type="GO" id="GO:0098554">
    <property type="term" value="C:cytoplasmic side of endoplasmic reticulum membrane"/>
    <property type="evidence" value="ECO:0007669"/>
    <property type="project" value="TreeGrafter"/>
</dbReference>
<dbReference type="SMART" id="SM00730">
    <property type="entry name" value="PSN"/>
    <property type="match status" value="1"/>
</dbReference>
<evidence type="ECO:0000256" key="5">
    <source>
        <dbReference type="ARBA" id="ARBA00022824"/>
    </source>
</evidence>
<dbReference type="InterPro" id="IPR006639">
    <property type="entry name" value="Preselin/SPP"/>
</dbReference>
<feature type="transmembrane region" description="Helical" evidence="8">
    <location>
        <begin position="29"/>
        <end position="51"/>
    </location>
</feature>
<comment type="subcellular location">
    <subcellularLocation>
        <location evidence="1">Endoplasmic reticulum membrane</location>
        <topology evidence="1">Multi-pass membrane protein</topology>
    </subcellularLocation>
</comment>
<evidence type="ECO:0000256" key="7">
    <source>
        <dbReference type="ARBA" id="ARBA00023136"/>
    </source>
</evidence>
<evidence type="ECO:0000313" key="9">
    <source>
        <dbReference type="EMBL" id="KAK0398188.1"/>
    </source>
</evidence>
<dbReference type="GO" id="GO:0006465">
    <property type="term" value="P:signal peptide processing"/>
    <property type="evidence" value="ECO:0007669"/>
    <property type="project" value="TreeGrafter"/>
</dbReference>
<feature type="transmembrane region" description="Helical" evidence="8">
    <location>
        <begin position="148"/>
        <end position="169"/>
    </location>
</feature>
<evidence type="ECO:0000256" key="2">
    <source>
        <dbReference type="ARBA" id="ARBA00006859"/>
    </source>
</evidence>
<keyword evidence="10" id="KW-1185">Reference proteome</keyword>
<sequence length="445" mass="50023">MADVVSSASALAIEAPANGTVKFDGMEQFTAYGSLCSMAILCLIVGGYRSVHFVQRHVTKKKGIETSLSTREAMKFPFTASFVLFGLYCFFNFNKVFGYVSAYLPLEVIHSISTADVVNVSESPENVAGVRALIKKALVYMPEINKSSVVFVLLLLLCWEGCVVLASILKPFFQVFLRRLPIGDRQPRRNIPYLISLKSGKKEMDEGDIEDARNDDTEYLFKIEFDSHDLVCIAVCLWVGISHLYQRHWITNNLLGIAFSIYGIENLHLTSFKAGTWLLVGFFVYDVFWVFGTDVMTTVAKGIDAPILLQFPLDIYRNGWLEANKYATLGLGDIVIPGIFVALLRRFDHKIVQKAEGKKSKKSRCYFVITMFAYAFGLFITMGVMHYFKAAQPALLYLVPSCVLTPLCVAAMRGEAEELWNYTEETFTEASLSKQKKKAIEKKTQ</sequence>
<dbReference type="PANTHER" id="PTHR12174">
    <property type="entry name" value="SIGNAL PEPTIDE PEPTIDASE"/>
    <property type="match status" value="1"/>
</dbReference>
<keyword evidence="6 8" id="KW-1133">Transmembrane helix</keyword>
<dbReference type="InterPro" id="IPR007369">
    <property type="entry name" value="Peptidase_A22B_SPP"/>
</dbReference>
<organism evidence="9 10">
    <name type="scientific">Steinernema hermaphroditum</name>
    <dbReference type="NCBI Taxonomy" id="289476"/>
    <lineage>
        <taxon>Eukaryota</taxon>
        <taxon>Metazoa</taxon>
        <taxon>Ecdysozoa</taxon>
        <taxon>Nematoda</taxon>
        <taxon>Chromadorea</taxon>
        <taxon>Rhabditida</taxon>
        <taxon>Tylenchina</taxon>
        <taxon>Panagrolaimomorpha</taxon>
        <taxon>Strongyloidoidea</taxon>
        <taxon>Steinernematidae</taxon>
        <taxon>Steinernema</taxon>
    </lineage>
</organism>
<dbReference type="PANTHER" id="PTHR12174:SF23">
    <property type="entry name" value="MINOR HISTOCOMPATIBILITY ANTIGEN H13"/>
    <property type="match status" value="1"/>
</dbReference>
<proteinExistence type="inferred from homology"/>
<evidence type="ECO:0000256" key="6">
    <source>
        <dbReference type="ARBA" id="ARBA00022989"/>
    </source>
</evidence>
<feature type="transmembrane region" description="Helical" evidence="8">
    <location>
        <begin position="365"/>
        <end position="388"/>
    </location>
</feature>
<dbReference type="EMBL" id="JAUCMV010000005">
    <property type="protein sequence ID" value="KAK0398188.1"/>
    <property type="molecule type" value="Genomic_DNA"/>
</dbReference>
<dbReference type="Pfam" id="PF04258">
    <property type="entry name" value="Peptidase_A22B"/>
    <property type="match status" value="1"/>
</dbReference>
<keyword evidence="4" id="KW-0378">Hydrolase</keyword>
<keyword evidence="5" id="KW-0256">Endoplasmic reticulum</keyword>
<feature type="transmembrane region" description="Helical" evidence="8">
    <location>
        <begin position="274"/>
        <end position="292"/>
    </location>
</feature>
<keyword evidence="3 8" id="KW-0812">Transmembrane</keyword>
<keyword evidence="7 8" id="KW-0472">Membrane</keyword>
<reference evidence="9" key="1">
    <citation type="submission" date="2023-06" db="EMBL/GenBank/DDBJ databases">
        <title>Genomic analysis of the entomopathogenic nematode Steinernema hermaphroditum.</title>
        <authorList>
            <person name="Schwarz E.M."/>
            <person name="Heppert J.K."/>
            <person name="Baniya A."/>
            <person name="Schwartz H.T."/>
            <person name="Tan C.-H."/>
            <person name="Antoshechkin I."/>
            <person name="Sternberg P.W."/>
            <person name="Goodrich-Blair H."/>
            <person name="Dillman A.R."/>
        </authorList>
    </citation>
    <scope>NUCLEOTIDE SEQUENCE</scope>
    <source>
        <strain evidence="9">PS9179</strain>
        <tissue evidence="9">Whole animal</tissue>
    </source>
</reference>
<name>A0AA39H4K7_9BILA</name>
<gene>
    <name evidence="9" type="ORF">QR680_002464</name>
</gene>
<feature type="transmembrane region" description="Helical" evidence="8">
    <location>
        <begin position="72"/>
        <end position="93"/>
    </location>
</feature>
<comment type="caution">
    <text evidence="9">The sequence shown here is derived from an EMBL/GenBank/DDBJ whole genome shotgun (WGS) entry which is preliminary data.</text>
</comment>
<evidence type="ECO:0000256" key="8">
    <source>
        <dbReference type="SAM" id="Phobius"/>
    </source>
</evidence>
<dbReference type="AlphaFoldDB" id="A0AA39H4K7"/>
<comment type="similarity">
    <text evidence="2">Belongs to the peptidase A22B family.</text>
</comment>
<evidence type="ECO:0000256" key="1">
    <source>
        <dbReference type="ARBA" id="ARBA00004477"/>
    </source>
</evidence>
<dbReference type="Proteomes" id="UP001175271">
    <property type="component" value="Unassembled WGS sequence"/>
</dbReference>
<dbReference type="GO" id="GO:0033619">
    <property type="term" value="P:membrane protein proteolysis"/>
    <property type="evidence" value="ECO:0007669"/>
    <property type="project" value="TreeGrafter"/>
</dbReference>
<evidence type="ECO:0000313" key="10">
    <source>
        <dbReference type="Proteomes" id="UP001175271"/>
    </source>
</evidence>
<accession>A0AA39H4K7</accession>
<feature type="transmembrane region" description="Helical" evidence="8">
    <location>
        <begin position="326"/>
        <end position="344"/>
    </location>
</feature>